<feature type="non-terminal residue" evidence="1">
    <location>
        <position position="172"/>
    </location>
</feature>
<organism evidence="1">
    <name type="scientific">marine sediment metagenome</name>
    <dbReference type="NCBI Taxonomy" id="412755"/>
    <lineage>
        <taxon>unclassified sequences</taxon>
        <taxon>metagenomes</taxon>
        <taxon>ecological metagenomes</taxon>
    </lineage>
</organism>
<protein>
    <submittedName>
        <fullName evidence="1">Uncharacterized protein</fullName>
    </submittedName>
</protein>
<reference evidence="1" key="1">
    <citation type="journal article" date="2014" name="Front. Microbiol.">
        <title>High frequency of phylogenetically diverse reductive dehalogenase-homologous genes in deep subseafloor sedimentary metagenomes.</title>
        <authorList>
            <person name="Kawai M."/>
            <person name="Futagami T."/>
            <person name="Toyoda A."/>
            <person name="Takaki Y."/>
            <person name="Nishi S."/>
            <person name="Hori S."/>
            <person name="Arai W."/>
            <person name="Tsubouchi T."/>
            <person name="Morono Y."/>
            <person name="Uchiyama I."/>
            <person name="Ito T."/>
            <person name="Fujiyama A."/>
            <person name="Inagaki F."/>
            <person name="Takami H."/>
        </authorList>
    </citation>
    <scope>NUCLEOTIDE SEQUENCE</scope>
    <source>
        <strain evidence="1">Expedition CK06-06</strain>
    </source>
</reference>
<dbReference type="EMBL" id="BART01033839">
    <property type="protein sequence ID" value="GAH11668.1"/>
    <property type="molecule type" value="Genomic_DNA"/>
</dbReference>
<dbReference type="AlphaFoldDB" id="X1ESR0"/>
<evidence type="ECO:0000313" key="1">
    <source>
        <dbReference type="EMBL" id="GAH11668.1"/>
    </source>
</evidence>
<accession>X1ESR0</accession>
<name>X1ESR0_9ZZZZ</name>
<proteinExistence type="predicted"/>
<sequence length="172" mass="20218">MSINTIPDKLPKKFLIRLKRGNYDDALLFTLAVFGPHKLKELVNDTSNSIADRMDETLFREWVDKLKIDGFLEEYKKDDDLYYKATEKGKDELLSRVENTFMVRYLKTYFSQWVGLIEPDKESKPKSQFVLKYRDVIFGLLSVYWRLCDFFNTTITNNNAGPDDNVSLGKYQ</sequence>
<comment type="caution">
    <text evidence="1">The sequence shown here is derived from an EMBL/GenBank/DDBJ whole genome shotgun (WGS) entry which is preliminary data.</text>
</comment>
<gene>
    <name evidence="1" type="ORF">S01H4_58015</name>
</gene>